<organism evidence="2">
    <name type="scientific">Candidatus Caldatribacterium saccharofermentans</name>
    <dbReference type="NCBI Taxonomy" id="1454753"/>
    <lineage>
        <taxon>Bacteria</taxon>
        <taxon>Pseudomonadati</taxon>
        <taxon>Atribacterota</taxon>
        <taxon>Atribacteria</taxon>
        <taxon>Atribacterales</taxon>
        <taxon>Candidatus Caldatribacteriaceae</taxon>
        <taxon>Candidatus Caldatribacterium</taxon>
    </lineage>
</organism>
<name>A0A7V4TFE7_9BACT</name>
<accession>A0A7V4TFE7</accession>
<feature type="transmembrane region" description="Helical" evidence="1">
    <location>
        <begin position="53"/>
        <end position="76"/>
    </location>
</feature>
<feature type="transmembrane region" description="Helical" evidence="1">
    <location>
        <begin position="6"/>
        <end position="21"/>
    </location>
</feature>
<keyword evidence="1" id="KW-1133">Transmembrane helix</keyword>
<gene>
    <name evidence="2" type="ORF">ENW11_03345</name>
</gene>
<dbReference type="RefSeq" id="WP_017873485.1">
    <property type="nucleotide sequence ID" value="NZ_CP187957.1"/>
</dbReference>
<dbReference type="EMBL" id="DTIY01000022">
    <property type="protein sequence ID" value="HGY38831.1"/>
    <property type="molecule type" value="Genomic_DNA"/>
</dbReference>
<evidence type="ECO:0000256" key="1">
    <source>
        <dbReference type="SAM" id="Phobius"/>
    </source>
</evidence>
<evidence type="ECO:0008006" key="3">
    <source>
        <dbReference type="Google" id="ProtNLM"/>
    </source>
</evidence>
<evidence type="ECO:0000313" key="2">
    <source>
        <dbReference type="EMBL" id="HGY38831.1"/>
    </source>
</evidence>
<comment type="caution">
    <text evidence="2">The sequence shown here is derived from an EMBL/GenBank/DDBJ whole genome shotgun (WGS) entry which is preliminary data.</text>
</comment>
<sequence>MIYSGIYLAILTIIFLHFIFVQDRYQKLLDVASLSSKITVLIFLYAFSTRDIFILEVFFFYALFSAVEMIFIGYVLTRRDLE</sequence>
<dbReference type="AlphaFoldDB" id="A0A7V4TFE7"/>
<keyword evidence="1" id="KW-0812">Transmembrane</keyword>
<reference evidence="2" key="1">
    <citation type="journal article" date="2020" name="mSystems">
        <title>Genome- and Community-Level Interaction Insights into Carbon Utilization and Element Cycling Functions of Hydrothermarchaeota in Hydrothermal Sediment.</title>
        <authorList>
            <person name="Zhou Z."/>
            <person name="Liu Y."/>
            <person name="Xu W."/>
            <person name="Pan J."/>
            <person name="Luo Z.H."/>
            <person name="Li M."/>
        </authorList>
    </citation>
    <scope>NUCLEOTIDE SEQUENCE [LARGE SCALE GENOMIC DNA]</scope>
    <source>
        <strain evidence="2">SpSt-82</strain>
    </source>
</reference>
<feature type="transmembrane region" description="Helical" evidence="1">
    <location>
        <begin position="28"/>
        <end position="47"/>
    </location>
</feature>
<proteinExistence type="predicted"/>
<keyword evidence="1" id="KW-0472">Membrane</keyword>
<protein>
    <recommendedName>
        <fullName evidence="3">Cation:proton antiporter</fullName>
    </recommendedName>
</protein>